<proteinExistence type="inferred from homology"/>
<dbReference type="FunFam" id="2.60.40.1120:FF:000003">
    <property type="entry name" value="Outer membrane protein Omp121"/>
    <property type="match status" value="1"/>
</dbReference>
<evidence type="ECO:0000256" key="1">
    <source>
        <dbReference type="ARBA" id="ARBA00022448"/>
    </source>
</evidence>
<sequence>MKNLVIQRESILFLLQRNLKMKFTALFLIVTLFQTHANGPSTSEDVRVTINLKNVSLEKVLNRIESITDFKFVYKDDDVNYNKRVSVKANKKPLIKVLDQLFYDTDIKYSVSNKQIVLKPRPIIEPVKVETPKPVEQTKFQVTGTVFDEYGQPLPGANVLEKGTTNGAQTDFDGKFTIRVNNENATLVVSYLGFDPKEVPVNGQANVQITLKENLAELDEVVVVGYGTQKKETVVGSVTQAKGEEILRAGSVATVSEALTGIMPGVSTQQAAGQPGSTASTILIRGQSTFGGSGNQPLFIVDGVERDFNDLDPNEIESISVLKDASATAVFGVKAANGVVVVTTKRGKAGETKVNFFSSWGLKEPTMDTDYYADFATTLEAYNEAAMNDRAYGLLYSQSEIDMWRDPNRDRDFYSYTTWIEELLKTGVNSQYNVNVSGGNDFVTYFSSLGYQFDGDIFDFEKQKDFDPRTYQRKFTWRSNLDFNFSKSTKFKVGLSGNFKTINKNSLTRLTNNGITTGGGNTFARIWQTPLIGPQPILPDGRLTTEEGAVVNPNFYKGEREGQWRDRSTTLYTDFTLVQNLTKDLRVQGRLSYNYFQEYGNNNGLIRQNVLYYYPNEDLTGFIQDGDPDAIAGPPTVNAENITGSSNSLYYELRVNYDKSFGDHDIGAMGLFSRRRAQSGTNFPRFEESWVGRATYAYKSKYLLEFNGAYNGNENWAPGLRYGFFPSLAGGWVVSREDWFKENVKFMNFLKLRYSYGEIGSDKGIGNNRFLYISQYDGRSGGTAQLFFGDPLINYGNLFLEGRPAVPGNTWETAVKQDLAVEMGLFNNKLQSTIEFFQENRKDILIQRNTVAPWFGAVTPFANIGETKNHGVDIELRWNHKVSENFEYFLRGNMSISESRIVAQDDAPSTAPQQRNEGKPIGWTAGLLNDGIYQSWDEVYNSPTSGYAPDDTLIPGNLSYVDYNADGIISDLDRVPINNPQFATKTFAFTVGFKYKGVSVNALFNGMWDISKNLAESYMYEWAGAGMLGFQLLNNEQRDAWSFDNPDGVHPALRTQNTGHDRPLSTYTNRAADFLRFKTLEVKYQLGKKAKDAIGFFDSFEIFVNGNNLATWSDLPSHFDPEQNQLIVYPITKRYNLGVRLSF</sequence>
<keyword evidence="2 4" id="KW-0472">Membrane</keyword>
<gene>
    <name evidence="7" type="ORF">FUA24_06585</name>
</gene>
<evidence type="ECO:0000259" key="6">
    <source>
        <dbReference type="Pfam" id="PF07715"/>
    </source>
</evidence>
<organism evidence="7 8">
    <name type="scientific">Seonamhaeicola marinus</name>
    <dbReference type="NCBI Taxonomy" id="1912246"/>
    <lineage>
        <taxon>Bacteria</taxon>
        <taxon>Pseudomonadati</taxon>
        <taxon>Bacteroidota</taxon>
        <taxon>Flavobacteriia</taxon>
        <taxon>Flavobacteriales</taxon>
        <taxon>Flavobacteriaceae</taxon>
    </lineage>
</organism>
<dbReference type="NCBIfam" id="TIGR04056">
    <property type="entry name" value="OMP_RagA_SusC"/>
    <property type="match status" value="1"/>
</dbReference>
<evidence type="ECO:0000313" key="7">
    <source>
        <dbReference type="EMBL" id="TYA84308.1"/>
    </source>
</evidence>
<dbReference type="Proteomes" id="UP000323930">
    <property type="component" value="Unassembled WGS sequence"/>
</dbReference>
<evidence type="ECO:0000256" key="2">
    <source>
        <dbReference type="ARBA" id="ARBA00023136"/>
    </source>
</evidence>
<comment type="subcellular location">
    <subcellularLocation>
        <location evidence="4">Cell outer membrane</location>
        <topology evidence="4">Multi-pass membrane protein</topology>
    </subcellularLocation>
</comment>
<reference evidence="7 8" key="1">
    <citation type="submission" date="2019-08" db="EMBL/GenBank/DDBJ databases">
        <title>Seonamhaeicola sediminis sp. nov., isolated from marine sediment.</title>
        <authorList>
            <person name="Cao W.R."/>
        </authorList>
    </citation>
    <scope>NUCLEOTIDE SEQUENCE [LARGE SCALE GENOMIC DNA]</scope>
    <source>
        <strain evidence="7 8">B011</strain>
    </source>
</reference>
<evidence type="ECO:0000259" key="5">
    <source>
        <dbReference type="Pfam" id="PF07660"/>
    </source>
</evidence>
<dbReference type="Pfam" id="PF13715">
    <property type="entry name" value="CarbopepD_reg_2"/>
    <property type="match status" value="1"/>
</dbReference>
<dbReference type="FunFam" id="2.170.130.10:FF:000003">
    <property type="entry name" value="SusC/RagA family TonB-linked outer membrane protein"/>
    <property type="match status" value="1"/>
</dbReference>
<dbReference type="InterPro" id="IPR023997">
    <property type="entry name" value="TonB-dep_OMP_SusC/RagA_CS"/>
</dbReference>
<dbReference type="Gene3D" id="3.55.50.30">
    <property type="match status" value="1"/>
</dbReference>
<dbReference type="Gene3D" id="2.60.40.1120">
    <property type="entry name" value="Carboxypeptidase-like, regulatory domain"/>
    <property type="match status" value="1"/>
</dbReference>
<comment type="caution">
    <text evidence="7">The sequence shown here is derived from an EMBL/GenBank/DDBJ whole genome shotgun (WGS) entry which is preliminary data.</text>
</comment>
<dbReference type="AlphaFoldDB" id="A0A5D0IMA2"/>
<dbReference type="InterPro" id="IPR012910">
    <property type="entry name" value="Plug_dom"/>
</dbReference>
<accession>A0A5D0IMA2</accession>
<comment type="similarity">
    <text evidence="4">Belongs to the TonB-dependent receptor family.</text>
</comment>
<dbReference type="InterPro" id="IPR023996">
    <property type="entry name" value="TonB-dep_OMP_SusC/RagA"/>
</dbReference>
<feature type="domain" description="Secretin/TonB short N-terminal" evidence="5">
    <location>
        <begin position="71"/>
        <end position="120"/>
    </location>
</feature>
<keyword evidence="4" id="KW-1134">Transmembrane beta strand</keyword>
<name>A0A5D0IMA2_9FLAO</name>
<keyword evidence="4" id="KW-0812">Transmembrane</keyword>
<dbReference type="Gene3D" id="2.170.130.10">
    <property type="entry name" value="TonB-dependent receptor, plug domain"/>
    <property type="match status" value="1"/>
</dbReference>
<keyword evidence="1 4" id="KW-0813">Transport</keyword>
<dbReference type="EMBL" id="VSDQ01000409">
    <property type="protein sequence ID" value="TYA84308.1"/>
    <property type="molecule type" value="Genomic_DNA"/>
</dbReference>
<dbReference type="Pfam" id="PF07660">
    <property type="entry name" value="STN"/>
    <property type="match status" value="1"/>
</dbReference>
<evidence type="ECO:0000313" key="8">
    <source>
        <dbReference type="Proteomes" id="UP000323930"/>
    </source>
</evidence>
<dbReference type="SUPFAM" id="SSF49464">
    <property type="entry name" value="Carboxypeptidase regulatory domain-like"/>
    <property type="match status" value="1"/>
</dbReference>
<dbReference type="Pfam" id="PF07715">
    <property type="entry name" value="Plug"/>
    <property type="match status" value="1"/>
</dbReference>
<dbReference type="InterPro" id="IPR037066">
    <property type="entry name" value="Plug_dom_sf"/>
</dbReference>
<keyword evidence="3 4" id="KW-0998">Cell outer membrane</keyword>
<dbReference type="InterPro" id="IPR039426">
    <property type="entry name" value="TonB-dep_rcpt-like"/>
</dbReference>
<dbReference type="OrthoDB" id="9768177at2"/>
<dbReference type="PROSITE" id="PS52016">
    <property type="entry name" value="TONB_DEPENDENT_REC_3"/>
    <property type="match status" value="1"/>
</dbReference>
<dbReference type="GO" id="GO:0009279">
    <property type="term" value="C:cell outer membrane"/>
    <property type="evidence" value="ECO:0007669"/>
    <property type="project" value="UniProtKB-SubCell"/>
</dbReference>
<evidence type="ECO:0000256" key="3">
    <source>
        <dbReference type="ARBA" id="ARBA00023237"/>
    </source>
</evidence>
<dbReference type="NCBIfam" id="TIGR04057">
    <property type="entry name" value="SusC_RagA_signa"/>
    <property type="match status" value="1"/>
</dbReference>
<keyword evidence="8" id="KW-1185">Reference proteome</keyword>
<feature type="domain" description="TonB-dependent receptor plug" evidence="6">
    <location>
        <begin position="231"/>
        <end position="339"/>
    </location>
</feature>
<dbReference type="InterPro" id="IPR011662">
    <property type="entry name" value="Secretin/TonB_short_N"/>
</dbReference>
<evidence type="ECO:0000256" key="4">
    <source>
        <dbReference type="PROSITE-ProRule" id="PRU01360"/>
    </source>
</evidence>
<protein>
    <submittedName>
        <fullName evidence="7">TonB-dependent receptor</fullName>
    </submittedName>
</protein>
<keyword evidence="7" id="KW-0675">Receptor</keyword>
<dbReference type="InterPro" id="IPR008969">
    <property type="entry name" value="CarboxyPept-like_regulatory"/>
</dbReference>
<dbReference type="SUPFAM" id="SSF56935">
    <property type="entry name" value="Porins"/>
    <property type="match status" value="1"/>
</dbReference>